<dbReference type="Pfam" id="PF20587">
    <property type="entry name" value="DUF6789"/>
    <property type="match status" value="1"/>
</dbReference>
<proteinExistence type="predicted"/>
<dbReference type="EMBL" id="LAZR01001679">
    <property type="protein sequence ID" value="KKN40915.1"/>
    <property type="molecule type" value="Genomic_DNA"/>
</dbReference>
<keyword evidence="1" id="KW-0812">Transmembrane</keyword>
<name>A0A0F9QAC9_9ZZZZ</name>
<evidence type="ECO:0000313" key="2">
    <source>
        <dbReference type="EMBL" id="KKN40915.1"/>
    </source>
</evidence>
<feature type="transmembrane region" description="Helical" evidence="1">
    <location>
        <begin position="113"/>
        <end position="135"/>
    </location>
</feature>
<feature type="transmembrane region" description="Helical" evidence="1">
    <location>
        <begin position="7"/>
        <end position="24"/>
    </location>
</feature>
<accession>A0A0F9QAC9</accession>
<evidence type="ECO:0000256" key="1">
    <source>
        <dbReference type="SAM" id="Phobius"/>
    </source>
</evidence>
<feature type="transmembrane region" description="Helical" evidence="1">
    <location>
        <begin position="44"/>
        <end position="71"/>
    </location>
</feature>
<dbReference type="InterPro" id="IPR046739">
    <property type="entry name" value="DUF6789"/>
</dbReference>
<keyword evidence="1" id="KW-0472">Membrane</keyword>
<organism evidence="2">
    <name type="scientific">marine sediment metagenome</name>
    <dbReference type="NCBI Taxonomy" id="412755"/>
    <lineage>
        <taxon>unclassified sequences</taxon>
        <taxon>metagenomes</taxon>
        <taxon>ecological metagenomes</taxon>
    </lineage>
</organism>
<sequence>MTNLKSGFLAGFIATVVLSVLMVIKGMMGVMPELDVAAMLAGMIGAPVIVGWIVHFLIGTVAWGGGFAVLYDYVPGSSAVQKGIVFGIADWLGMMILIMPMAGAGLFGLALGMMAPIMTLVLHIIFGAVLGVVFANRTQAKLAH</sequence>
<keyword evidence="1" id="KW-1133">Transmembrane helix</keyword>
<comment type="caution">
    <text evidence="2">The sequence shown here is derived from an EMBL/GenBank/DDBJ whole genome shotgun (WGS) entry which is preliminary data.</text>
</comment>
<feature type="transmembrane region" description="Helical" evidence="1">
    <location>
        <begin position="83"/>
        <end position="107"/>
    </location>
</feature>
<reference evidence="2" key="1">
    <citation type="journal article" date="2015" name="Nature">
        <title>Complex archaea that bridge the gap between prokaryotes and eukaryotes.</title>
        <authorList>
            <person name="Spang A."/>
            <person name="Saw J.H."/>
            <person name="Jorgensen S.L."/>
            <person name="Zaremba-Niedzwiedzka K."/>
            <person name="Martijn J."/>
            <person name="Lind A.E."/>
            <person name="van Eijk R."/>
            <person name="Schleper C."/>
            <person name="Guy L."/>
            <person name="Ettema T.J."/>
        </authorList>
    </citation>
    <scope>NUCLEOTIDE SEQUENCE</scope>
</reference>
<protein>
    <submittedName>
        <fullName evidence="2">Uncharacterized protein</fullName>
    </submittedName>
</protein>
<gene>
    <name evidence="2" type="ORF">LCGC14_0728640</name>
</gene>
<dbReference type="AlphaFoldDB" id="A0A0F9QAC9"/>